<evidence type="ECO:0000256" key="1">
    <source>
        <dbReference type="ARBA" id="ARBA00022801"/>
    </source>
</evidence>
<dbReference type="InterPro" id="IPR029058">
    <property type="entry name" value="AB_hydrolase_fold"/>
</dbReference>
<dbReference type="Proteomes" id="UP000061569">
    <property type="component" value="Chromosome"/>
</dbReference>
<name>A0A0S2DNT7_LYSEN</name>
<dbReference type="Gene3D" id="3.40.50.1820">
    <property type="entry name" value="alpha/beta hydrolase"/>
    <property type="match status" value="2"/>
</dbReference>
<dbReference type="PANTHER" id="PTHR22946:SF9">
    <property type="entry name" value="POLYKETIDE TRANSFERASE AF380"/>
    <property type="match status" value="1"/>
</dbReference>
<dbReference type="SUPFAM" id="SSF53474">
    <property type="entry name" value="alpha/beta-Hydrolases"/>
    <property type="match status" value="1"/>
</dbReference>
<dbReference type="InterPro" id="IPR000383">
    <property type="entry name" value="Xaa-Pro-like_dom"/>
</dbReference>
<dbReference type="PANTHER" id="PTHR22946">
    <property type="entry name" value="DIENELACTONE HYDROLASE DOMAIN-CONTAINING PROTEIN-RELATED"/>
    <property type="match status" value="1"/>
</dbReference>
<dbReference type="KEGG" id="lez:GLE_5038"/>
<proteinExistence type="predicted"/>
<dbReference type="GO" id="GO:0008239">
    <property type="term" value="F:dipeptidyl-peptidase activity"/>
    <property type="evidence" value="ECO:0007669"/>
    <property type="project" value="InterPro"/>
</dbReference>
<accession>A0A0S2DNT7</accession>
<protein>
    <submittedName>
        <fullName evidence="2">Hydrolase, CocE/NonD family</fullName>
    </submittedName>
</protein>
<dbReference type="SMART" id="SM00939">
    <property type="entry name" value="PepX_C"/>
    <property type="match status" value="1"/>
</dbReference>
<organism evidence="2 3">
    <name type="scientific">Lysobacter enzymogenes</name>
    <dbReference type="NCBI Taxonomy" id="69"/>
    <lineage>
        <taxon>Bacteria</taxon>
        <taxon>Pseudomonadati</taxon>
        <taxon>Pseudomonadota</taxon>
        <taxon>Gammaproteobacteria</taxon>
        <taxon>Lysobacterales</taxon>
        <taxon>Lysobacteraceae</taxon>
        <taxon>Lysobacter</taxon>
    </lineage>
</organism>
<dbReference type="InterPro" id="IPR013736">
    <property type="entry name" value="Xaa-Pro_dipept_C"/>
</dbReference>
<evidence type="ECO:0000313" key="3">
    <source>
        <dbReference type="Proteomes" id="UP000061569"/>
    </source>
</evidence>
<dbReference type="PATRIC" id="fig|69.6.peg.4966"/>
<dbReference type="SUPFAM" id="SSF49785">
    <property type="entry name" value="Galactose-binding domain-like"/>
    <property type="match status" value="1"/>
</dbReference>
<reference evidence="2 3" key="1">
    <citation type="submission" date="2015-11" db="EMBL/GenBank/DDBJ databases">
        <title>Genome sequences of Lysobacter enzymogenes strain C3 and Lysobacter antibioticus ATCC 29479.</title>
        <authorList>
            <person name="Kobayashi D.Y."/>
        </authorList>
    </citation>
    <scope>NUCLEOTIDE SEQUENCE [LARGE SCALE GENOMIC DNA]</scope>
    <source>
        <strain evidence="2 3">C3</strain>
    </source>
</reference>
<dbReference type="Pfam" id="PF02129">
    <property type="entry name" value="Peptidase_S15"/>
    <property type="match status" value="1"/>
</dbReference>
<dbReference type="InterPro" id="IPR008979">
    <property type="entry name" value="Galactose-bd-like_sf"/>
</dbReference>
<dbReference type="InterPro" id="IPR050261">
    <property type="entry name" value="FrsA_esterase"/>
</dbReference>
<sequence length="527" mass="55127">MRRIHSLWLSCLLLCLSILAPAYAGGFAGRYERIPGWDGAEMGAFVMVPKDQGPGPFPLLVMPASWAVPNLEYVGRGGQLASQGYVVVSYTSRGFWDSAGKIDIAGPGTVEDVSAVIDWALANTPSNPERIGASGISYGAGISLLAAERDPRIKAVAALSGWADLEASLYANRTVSQQGAALLVVAGAVTGRPGPELAQATARIALGDFDGAVAGLLPVVPQRSPMTEVAALNRNGTAVLLANAFNDSLFPPGQYVDFYNALAGPKQLLFAHGDHATVEAPGALGLPNETYTAVQRWFDHHLKGADNGVPREPAVRLKSQDGDWRGYADWNAVQAGATVFALSKPSGPIAPTGELRSAPSVGWNHSILTGLPTVAGSGVAMVSGFLQSLQVAPVASIPLVARAGAAVWQTPVYWSGAQLRGMPQLRITATPSQSEVSLFAYLYSVDLLGTGELLSHKPISLRGARPGVAQNLDLRLEATSWDIAPGRRLVLVIDTVDARYAGASRIGGTVSFSSPASNPATLTVPLR</sequence>
<gene>
    <name evidence="2" type="ORF">GLE_5038</name>
</gene>
<dbReference type="STRING" id="69.GLE_5038"/>
<keyword evidence="1 2" id="KW-0378">Hydrolase</keyword>
<dbReference type="OrthoDB" id="9806163at2"/>
<evidence type="ECO:0000313" key="2">
    <source>
        <dbReference type="EMBL" id="ALN60379.1"/>
    </source>
</evidence>
<dbReference type="GO" id="GO:0052689">
    <property type="term" value="F:carboxylic ester hydrolase activity"/>
    <property type="evidence" value="ECO:0007669"/>
    <property type="project" value="UniProtKB-ARBA"/>
</dbReference>
<dbReference type="Gene3D" id="2.60.120.260">
    <property type="entry name" value="Galactose-binding domain-like"/>
    <property type="match status" value="1"/>
</dbReference>
<dbReference type="AlphaFoldDB" id="A0A0S2DNT7"/>
<dbReference type="EMBL" id="CP013140">
    <property type="protein sequence ID" value="ALN60379.1"/>
    <property type="molecule type" value="Genomic_DNA"/>
</dbReference>
<dbReference type="Pfam" id="PF08530">
    <property type="entry name" value="PepX_C"/>
    <property type="match status" value="1"/>
</dbReference>